<dbReference type="EMBL" id="VUNN01000001">
    <property type="protein sequence ID" value="MSU05250.1"/>
    <property type="molecule type" value="Genomic_DNA"/>
</dbReference>
<dbReference type="InterPro" id="IPR036868">
    <property type="entry name" value="TusA-like_sf"/>
</dbReference>
<reference evidence="2 3" key="1">
    <citation type="submission" date="2019-08" db="EMBL/GenBank/DDBJ databases">
        <title>In-depth cultivation of the pig gut microbiome towards novel bacterial diversity and tailored functional studies.</title>
        <authorList>
            <person name="Wylensek D."/>
            <person name="Hitch T.C.A."/>
            <person name="Clavel T."/>
        </authorList>
    </citation>
    <scope>NUCLEOTIDE SEQUENCE [LARGE SCALE GENOMIC DNA]</scope>
    <source>
        <strain evidence="2 3">NM-380-WT-3C1</strain>
    </source>
</reference>
<dbReference type="Pfam" id="PF01206">
    <property type="entry name" value="TusA"/>
    <property type="match status" value="1"/>
</dbReference>
<protein>
    <submittedName>
        <fullName evidence="2">Preprotein translocase subunit TatB</fullName>
    </submittedName>
</protein>
<evidence type="ECO:0000313" key="2">
    <source>
        <dbReference type="EMBL" id="MSU05250.1"/>
    </source>
</evidence>
<dbReference type="RefSeq" id="WP_154424152.1">
    <property type="nucleotide sequence ID" value="NZ_JAQYPZ010000066.1"/>
</dbReference>
<organism evidence="2 3">
    <name type="scientific">Bullifex porci</name>
    <dbReference type="NCBI Taxonomy" id="2606638"/>
    <lineage>
        <taxon>Bacteria</taxon>
        <taxon>Pseudomonadati</taxon>
        <taxon>Spirochaetota</taxon>
        <taxon>Spirochaetia</taxon>
        <taxon>Spirochaetales</taxon>
        <taxon>Spirochaetaceae</taxon>
        <taxon>Bullifex</taxon>
    </lineage>
</organism>
<name>A0A7X2PAC4_9SPIO</name>
<feature type="domain" description="UPF0033" evidence="1">
    <location>
        <begin position="2"/>
        <end position="67"/>
    </location>
</feature>
<dbReference type="CDD" id="cd03421">
    <property type="entry name" value="SirA_like_N"/>
    <property type="match status" value="1"/>
</dbReference>
<dbReference type="Gene3D" id="3.30.110.40">
    <property type="entry name" value="TusA-like domain"/>
    <property type="match status" value="1"/>
</dbReference>
<comment type="caution">
    <text evidence="2">The sequence shown here is derived from an EMBL/GenBank/DDBJ whole genome shotgun (WGS) entry which is preliminary data.</text>
</comment>
<proteinExistence type="predicted"/>
<evidence type="ECO:0000313" key="3">
    <source>
        <dbReference type="Proteomes" id="UP000460549"/>
    </source>
</evidence>
<accession>A0A7X2PAC4</accession>
<dbReference type="SUPFAM" id="SSF64307">
    <property type="entry name" value="SirA-like"/>
    <property type="match status" value="1"/>
</dbReference>
<dbReference type="AlphaFoldDB" id="A0A7X2PAC4"/>
<dbReference type="Proteomes" id="UP000460549">
    <property type="component" value="Unassembled WGS sequence"/>
</dbReference>
<gene>
    <name evidence="2" type="ORF">FYJ80_00415</name>
</gene>
<sequence>MKTVDCRGLSCPEPIVQTKRAIGKEKELTILVDNVAAKENVSRLGNALGFNVTVKEDGSDWSIIFKK</sequence>
<dbReference type="InterPro" id="IPR001455">
    <property type="entry name" value="TusA-like"/>
</dbReference>
<evidence type="ECO:0000259" key="1">
    <source>
        <dbReference type="Pfam" id="PF01206"/>
    </source>
</evidence>
<keyword evidence="3" id="KW-1185">Reference proteome</keyword>